<keyword evidence="4" id="KW-1185">Reference proteome</keyword>
<reference evidence="3 4" key="2">
    <citation type="submission" date="2018-11" db="EMBL/GenBank/DDBJ databases">
        <authorList>
            <consortium name="Pathogen Informatics"/>
        </authorList>
    </citation>
    <scope>NUCLEOTIDE SEQUENCE [LARGE SCALE GENOMIC DNA]</scope>
</reference>
<evidence type="ECO:0000313" key="3">
    <source>
        <dbReference type="EMBL" id="VDM50213.1"/>
    </source>
</evidence>
<proteinExistence type="predicted"/>
<dbReference type="Pfam" id="PF10328">
    <property type="entry name" value="7TM_GPCR_Srx"/>
    <property type="match status" value="1"/>
</dbReference>
<dbReference type="AlphaFoldDB" id="A0A183VDS2"/>
<dbReference type="InterPro" id="IPR019425">
    <property type="entry name" value="7TM_GPCR_serpentine_rcpt_Srt"/>
</dbReference>
<dbReference type="Gene3D" id="1.20.1070.10">
    <property type="entry name" value="Rhodopsin 7-helix transmembrane proteins"/>
    <property type="match status" value="1"/>
</dbReference>
<organism evidence="4 5">
    <name type="scientific">Toxocara canis</name>
    <name type="common">Canine roundworm</name>
    <dbReference type="NCBI Taxonomy" id="6265"/>
    <lineage>
        <taxon>Eukaryota</taxon>
        <taxon>Metazoa</taxon>
        <taxon>Ecdysozoa</taxon>
        <taxon>Nematoda</taxon>
        <taxon>Chromadorea</taxon>
        <taxon>Rhabditida</taxon>
        <taxon>Spirurina</taxon>
        <taxon>Ascaridomorpha</taxon>
        <taxon>Ascaridoidea</taxon>
        <taxon>Toxocaridae</taxon>
        <taxon>Toxocara</taxon>
    </lineage>
</organism>
<protein>
    <submittedName>
        <fullName evidence="5">7TM_GPCR_Srx domain-containing protein</fullName>
    </submittedName>
</protein>
<keyword evidence="1" id="KW-0812">Transmembrane</keyword>
<evidence type="ECO:0000313" key="5">
    <source>
        <dbReference type="WBParaSite" id="TCNE_0001889601-mRNA-1"/>
    </source>
</evidence>
<evidence type="ECO:0000256" key="1">
    <source>
        <dbReference type="SAM" id="Phobius"/>
    </source>
</evidence>
<keyword evidence="1" id="KW-1133">Transmembrane helix</keyword>
<feature type="transmembrane region" description="Helical" evidence="1">
    <location>
        <begin position="135"/>
        <end position="158"/>
    </location>
</feature>
<reference evidence="5" key="1">
    <citation type="submission" date="2016-06" db="UniProtKB">
        <authorList>
            <consortium name="WormBaseParasite"/>
        </authorList>
    </citation>
    <scope>IDENTIFICATION</scope>
</reference>
<dbReference type="Proteomes" id="UP000050794">
    <property type="component" value="Unassembled WGS sequence"/>
</dbReference>
<dbReference type="SUPFAM" id="SSF81321">
    <property type="entry name" value="Family A G protein-coupled receptor-like"/>
    <property type="match status" value="1"/>
</dbReference>
<dbReference type="PANTHER" id="PTHR23021">
    <property type="entry name" value="SERPENTINE RECEPTOR, CLASS T"/>
    <property type="match status" value="1"/>
</dbReference>
<accession>A0A183VDS2</accession>
<feature type="transmembrane region" description="Helical" evidence="1">
    <location>
        <begin position="100"/>
        <end position="123"/>
    </location>
</feature>
<dbReference type="InterPro" id="IPR019430">
    <property type="entry name" value="7TM_GPCR_serpentine_rcpt_Srx"/>
</dbReference>
<feature type="transmembrane region" description="Helical" evidence="1">
    <location>
        <begin position="195"/>
        <end position="214"/>
    </location>
</feature>
<evidence type="ECO:0000313" key="4">
    <source>
        <dbReference type="Proteomes" id="UP000050794"/>
    </source>
</evidence>
<gene>
    <name evidence="3" type="ORF">TCNE_LOCUS18892</name>
</gene>
<feature type="transmembrane region" description="Helical" evidence="1">
    <location>
        <begin position="12"/>
        <end position="30"/>
    </location>
</feature>
<name>A0A183VDS2_TOXCA</name>
<evidence type="ECO:0000259" key="2">
    <source>
        <dbReference type="Pfam" id="PF10328"/>
    </source>
</evidence>
<keyword evidence="1" id="KW-0472">Membrane</keyword>
<feature type="transmembrane region" description="Helical" evidence="1">
    <location>
        <begin position="50"/>
        <end position="75"/>
    </location>
</feature>
<sequence>MENSSNVPRAIMASFVILTVPFSLCLYIVVMKQLYCNRTFRKKSAYRMMIVIGLFDCIQLSVHLCLAILEVIYLFGHLDDSAYENSVHIKILGAFLNGAWFPMTIIKLLLAFDQFLAIVFPTVEDVLFTATNVRITVILLWSCFVAMTVLHLTPYATFKYNPKMLLWSYDGRSALGFVLEYIDRAFSSTVVVSSLLFYLTITVNTLQTNFSFVLPSRKENPKSASFHRPFDPLQRSYLPYDLPKGERERDAAPFATKVELPVYLEERIHAM</sequence>
<dbReference type="EMBL" id="UYWY01026099">
    <property type="protein sequence ID" value="VDM50213.1"/>
    <property type="molecule type" value="Genomic_DNA"/>
</dbReference>
<dbReference type="PANTHER" id="PTHR23021:SF26">
    <property type="entry name" value="SERPENTINE RECEPTOR, CLASS T"/>
    <property type="match status" value="1"/>
</dbReference>
<dbReference type="WBParaSite" id="TCNE_0001889601-mRNA-1">
    <property type="protein sequence ID" value="TCNE_0001889601-mRNA-1"/>
    <property type="gene ID" value="TCNE_0001889601"/>
</dbReference>
<feature type="domain" description="7TM GPCR serpentine receptor class x (Srx)" evidence="2">
    <location>
        <begin position="78"/>
        <end position="204"/>
    </location>
</feature>